<protein>
    <recommendedName>
        <fullName evidence="2">Aminoglycoside phosphotransferase domain-containing protein</fullName>
    </recommendedName>
</protein>
<comment type="caution">
    <text evidence="1">The sequence shown here is derived from an EMBL/GenBank/DDBJ whole genome shotgun (WGS) entry which is preliminary data.</text>
</comment>
<proteinExistence type="predicted"/>
<name>X0TNM1_9ZZZZ</name>
<evidence type="ECO:0000313" key="1">
    <source>
        <dbReference type="EMBL" id="GAF89737.1"/>
    </source>
</evidence>
<reference evidence="1" key="1">
    <citation type="journal article" date="2014" name="Front. Microbiol.">
        <title>High frequency of phylogenetically diverse reductive dehalogenase-homologous genes in deep subseafloor sedimentary metagenomes.</title>
        <authorList>
            <person name="Kawai M."/>
            <person name="Futagami T."/>
            <person name="Toyoda A."/>
            <person name="Takaki Y."/>
            <person name="Nishi S."/>
            <person name="Hori S."/>
            <person name="Arai W."/>
            <person name="Tsubouchi T."/>
            <person name="Morono Y."/>
            <person name="Uchiyama I."/>
            <person name="Ito T."/>
            <person name="Fujiyama A."/>
            <person name="Inagaki F."/>
            <person name="Takami H."/>
        </authorList>
    </citation>
    <scope>NUCLEOTIDE SEQUENCE</scope>
    <source>
        <strain evidence="1">Expedition CK06-06</strain>
    </source>
</reference>
<sequence>MHSPPNRDIDKNRAGSVKKTWLRKPRADLHIGPQTTTKTYLNPHDALTEIAYYQQVPWACPTLLDADPQAGQLVIATGQPATIADADGLLELLEHLSSAHIHHRDVWVGNVISTPDGPKLIDWECGLYQVAPSYDLHGPETSGVPIPSIHTALGTGYAMWIGSDHPKSIENMWGTN</sequence>
<dbReference type="InterPro" id="IPR011009">
    <property type="entry name" value="Kinase-like_dom_sf"/>
</dbReference>
<evidence type="ECO:0008006" key="2">
    <source>
        <dbReference type="Google" id="ProtNLM"/>
    </source>
</evidence>
<dbReference type="EMBL" id="BARS01011422">
    <property type="protein sequence ID" value="GAF89737.1"/>
    <property type="molecule type" value="Genomic_DNA"/>
</dbReference>
<organism evidence="1">
    <name type="scientific">marine sediment metagenome</name>
    <dbReference type="NCBI Taxonomy" id="412755"/>
    <lineage>
        <taxon>unclassified sequences</taxon>
        <taxon>metagenomes</taxon>
        <taxon>ecological metagenomes</taxon>
    </lineage>
</organism>
<dbReference type="AlphaFoldDB" id="X0TNM1"/>
<accession>X0TNM1</accession>
<dbReference type="SUPFAM" id="SSF56112">
    <property type="entry name" value="Protein kinase-like (PK-like)"/>
    <property type="match status" value="1"/>
</dbReference>
<gene>
    <name evidence="1" type="ORF">S01H1_20780</name>
</gene>